<evidence type="ECO:0000313" key="5">
    <source>
        <dbReference type="Proteomes" id="UP000233293"/>
    </source>
</evidence>
<evidence type="ECO:0000259" key="3">
    <source>
        <dbReference type="Pfam" id="PF00483"/>
    </source>
</evidence>
<organism evidence="4 5">
    <name type="scientific">Telmatospirillum siberiense</name>
    <dbReference type="NCBI Taxonomy" id="382514"/>
    <lineage>
        <taxon>Bacteria</taxon>
        <taxon>Pseudomonadati</taxon>
        <taxon>Pseudomonadota</taxon>
        <taxon>Alphaproteobacteria</taxon>
        <taxon>Rhodospirillales</taxon>
        <taxon>Rhodospirillaceae</taxon>
        <taxon>Telmatospirillum</taxon>
    </lineage>
</organism>
<evidence type="ECO:0000256" key="1">
    <source>
        <dbReference type="ARBA" id="ARBA00022679"/>
    </source>
</evidence>
<reference evidence="5" key="1">
    <citation type="submission" date="2017-12" db="EMBL/GenBank/DDBJ databases">
        <title>Draft genome sequence of Telmatospirillum siberiense 26-4b1T, an acidotolerant peatland alphaproteobacterium potentially involved in sulfur cycling.</title>
        <authorList>
            <person name="Hausmann B."/>
            <person name="Pjevac P."/>
            <person name="Schreck K."/>
            <person name="Herbold C.W."/>
            <person name="Daims H."/>
            <person name="Wagner M."/>
            <person name="Pester M."/>
            <person name="Loy A."/>
        </authorList>
    </citation>
    <scope>NUCLEOTIDE SEQUENCE [LARGE SCALE GENOMIC DNA]</scope>
    <source>
        <strain evidence="5">26-4b1</strain>
    </source>
</reference>
<dbReference type="Gene3D" id="3.90.550.10">
    <property type="entry name" value="Spore Coat Polysaccharide Biosynthesis Protein SpsA, Chain A"/>
    <property type="match status" value="1"/>
</dbReference>
<dbReference type="AlphaFoldDB" id="A0A2N3PM80"/>
<dbReference type="InterPro" id="IPR029044">
    <property type="entry name" value="Nucleotide-diphossugar_trans"/>
</dbReference>
<dbReference type="InterPro" id="IPR050065">
    <property type="entry name" value="GlmU-like"/>
</dbReference>
<dbReference type="SUPFAM" id="SSF53448">
    <property type="entry name" value="Nucleotide-diphospho-sugar transferases"/>
    <property type="match status" value="1"/>
</dbReference>
<dbReference type="InterPro" id="IPR005835">
    <property type="entry name" value="NTP_transferase_dom"/>
</dbReference>
<dbReference type="OrthoDB" id="9788272at2"/>
<dbReference type="EMBL" id="PIUM01000055">
    <property type="protein sequence ID" value="PKU21507.1"/>
    <property type="molecule type" value="Genomic_DNA"/>
</dbReference>
<dbReference type="PANTHER" id="PTHR43584:SF8">
    <property type="entry name" value="N-ACETYLMURAMATE ALPHA-1-PHOSPHATE URIDYLYLTRANSFERASE"/>
    <property type="match status" value="1"/>
</dbReference>
<dbReference type="Pfam" id="PF00483">
    <property type="entry name" value="NTP_transferase"/>
    <property type="match status" value="1"/>
</dbReference>
<accession>A0A2N3PM80</accession>
<evidence type="ECO:0000256" key="2">
    <source>
        <dbReference type="ARBA" id="ARBA00022695"/>
    </source>
</evidence>
<evidence type="ECO:0000313" key="4">
    <source>
        <dbReference type="EMBL" id="PKU21507.1"/>
    </source>
</evidence>
<dbReference type="CDD" id="cd06422">
    <property type="entry name" value="NTP_transferase_like_1"/>
    <property type="match status" value="1"/>
</dbReference>
<dbReference type="PANTHER" id="PTHR43584">
    <property type="entry name" value="NUCLEOTIDYL TRANSFERASE"/>
    <property type="match status" value="1"/>
</dbReference>
<keyword evidence="5" id="KW-1185">Reference proteome</keyword>
<comment type="caution">
    <text evidence="4">The sequence shown here is derived from an EMBL/GenBank/DDBJ whole genome shotgun (WGS) entry which is preliminary data.</text>
</comment>
<proteinExistence type="predicted"/>
<dbReference type="Proteomes" id="UP000233293">
    <property type="component" value="Unassembled WGS sequence"/>
</dbReference>
<name>A0A2N3PM80_9PROT</name>
<dbReference type="RefSeq" id="WP_101253664.1">
    <property type="nucleotide sequence ID" value="NZ_PIUM01000055.1"/>
</dbReference>
<protein>
    <submittedName>
        <fullName evidence="4">Mannose-1-phosphate guanylyltransferase</fullName>
    </submittedName>
</protein>
<gene>
    <name evidence="4" type="ORF">CWS72_26445</name>
</gene>
<feature type="domain" description="Nucleotidyl transferase" evidence="3">
    <location>
        <begin position="6"/>
        <end position="228"/>
    </location>
</feature>
<dbReference type="GO" id="GO:0016779">
    <property type="term" value="F:nucleotidyltransferase activity"/>
    <property type="evidence" value="ECO:0007669"/>
    <property type="project" value="UniProtKB-KW"/>
</dbReference>
<keyword evidence="1 4" id="KW-0808">Transferase</keyword>
<keyword evidence="2 4" id="KW-0548">Nucleotidyltransferase</keyword>
<sequence>MMPSHAMLLAAGLGLRMRPLTLTVPKPLIPVAGRTMLDRILDHLDAAGVGQRVVNTHWLGETLHRHLAGRIDIVFSDEAELLETGGGVLKALPLLGADPFFVCNADIVWTNGPAPALGRLADAWDGEKMDALLLMQRTATAFGYDGPGDFFLDSAGRATRRREKEVSPTLFAGVQILHPRLFSEAAPGKFSLNRLYDRAEADGRLYGIVHDGGWYHIGTPDALAEAEDLIGAGAGAGAPADLLPSVT</sequence>